<reference evidence="2 3" key="1">
    <citation type="submission" date="2016-05" db="EMBL/GenBank/DDBJ databases">
        <authorList>
            <person name="Lavstsen T."/>
            <person name="Jespersen J.S."/>
        </authorList>
    </citation>
    <scope>NUCLEOTIDE SEQUENCE [LARGE SCALE GENOMIC DNA]</scope>
    <source>
        <strain evidence="2 3">KCJ1736</strain>
    </source>
</reference>
<proteinExistence type="predicted"/>
<accession>A0A176WXV2</accession>
<evidence type="ECO:0000256" key="1">
    <source>
        <dbReference type="SAM" id="SignalP"/>
    </source>
</evidence>
<protein>
    <submittedName>
        <fullName evidence="2">Uncharacterized protein</fullName>
    </submittedName>
</protein>
<feature type="chain" id="PRO_5008052897" evidence="1">
    <location>
        <begin position="21"/>
        <end position="86"/>
    </location>
</feature>
<sequence>MRLPLAIPAFLAVMTAPVLAQTATDEGAVALSSGGSSTIKQLLSSGYEIKASVPNGSKFIVFMQKDKAAYACEFVTVARSRCETLN</sequence>
<name>A0A176WXV2_AGRTU</name>
<dbReference type="EMBL" id="LXPS01000039">
    <property type="protein sequence ID" value="OAE37511.1"/>
    <property type="molecule type" value="Genomic_DNA"/>
</dbReference>
<feature type="signal peptide" evidence="1">
    <location>
        <begin position="1"/>
        <end position="20"/>
    </location>
</feature>
<evidence type="ECO:0000313" key="3">
    <source>
        <dbReference type="Proteomes" id="UP000077098"/>
    </source>
</evidence>
<organism evidence="2 3">
    <name type="scientific">Agrobacterium tumefaciens</name>
    <dbReference type="NCBI Taxonomy" id="358"/>
    <lineage>
        <taxon>Bacteria</taxon>
        <taxon>Pseudomonadati</taxon>
        <taxon>Pseudomonadota</taxon>
        <taxon>Alphaproteobacteria</taxon>
        <taxon>Hyphomicrobiales</taxon>
        <taxon>Rhizobiaceae</taxon>
        <taxon>Rhizobium/Agrobacterium group</taxon>
        <taxon>Agrobacterium</taxon>
        <taxon>Agrobacterium tumefaciens complex</taxon>
    </lineage>
</organism>
<evidence type="ECO:0000313" key="2">
    <source>
        <dbReference type="EMBL" id="OAE37511.1"/>
    </source>
</evidence>
<dbReference type="Proteomes" id="UP000077098">
    <property type="component" value="Unassembled WGS sequence"/>
</dbReference>
<gene>
    <name evidence="2" type="ORF">A7J57_07960</name>
</gene>
<dbReference type="AlphaFoldDB" id="A0A176WXV2"/>
<dbReference type="RefSeq" id="WP_063951199.1">
    <property type="nucleotide sequence ID" value="NZ_LXPS01000039.1"/>
</dbReference>
<keyword evidence="1" id="KW-0732">Signal</keyword>
<comment type="caution">
    <text evidence="2">The sequence shown here is derived from an EMBL/GenBank/DDBJ whole genome shotgun (WGS) entry which is preliminary data.</text>
</comment>